<feature type="transmembrane region" description="Helical" evidence="1">
    <location>
        <begin position="47"/>
        <end position="68"/>
    </location>
</feature>
<reference evidence="2 3" key="1">
    <citation type="journal article" date="2014" name="J. Biotechnol.">
        <title>Complete genome sequence of the actinobacterium Amycolatopsis japonica MG417-CF17(T) (=DSM 44213T) producing (S,S)-N,N'-ethylenediaminedisuccinic acid.</title>
        <authorList>
            <person name="Stegmann E."/>
            <person name="Albersmeier A."/>
            <person name="Spohn M."/>
            <person name="Gert H."/>
            <person name="Weber T."/>
            <person name="Wohlleben W."/>
            <person name="Kalinowski J."/>
            <person name="Ruckert C."/>
        </authorList>
    </citation>
    <scope>NUCLEOTIDE SEQUENCE [LARGE SCALE GENOMIC DNA]</scope>
    <source>
        <strain evidence="3">MG417-CF17 (DSM 44213)</strain>
    </source>
</reference>
<sequence>MTKGGYLGLQIFGMVAVAVFAQAAIRSLFDHSATQLWGAFDWVPGEWGGRLIVFLLLAATGTVLAGWAHDRAKRADR</sequence>
<evidence type="ECO:0000313" key="2">
    <source>
        <dbReference type="EMBL" id="AIG77082.1"/>
    </source>
</evidence>
<dbReference type="KEGG" id="aja:AJAP_21120"/>
<name>A0A075USC2_9PSEU</name>
<dbReference type="Proteomes" id="UP000028492">
    <property type="component" value="Chromosome"/>
</dbReference>
<dbReference type="eggNOG" id="ENOG5031PVE">
    <property type="taxonomic scope" value="Bacteria"/>
</dbReference>
<keyword evidence="1" id="KW-0812">Transmembrane</keyword>
<dbReference type="STRING" id="208439.AJAP_21120"/>
<keyword evidence="1" id="KW-0472">Membrane</keyword>
<proteinExistence type="predicted"/>
<dbReference type="EMBL" id="CP008953">
    <property type="protein sequence ID" value="AIG77082.1"/>
    <property type="molecule type" value="Genomic_DNA"/>
</dbReference>
<evidence type="ECO:0000313" key="3">
    <source>
        <dbReference type="Proteomes" id="UP000028492"/>
    </source>
</evidence>
<dbReference type="RefSeq" id="WP_037337039.1">
    <property type="nucleotide sequence ID" value="NZ_CP008953.1"/>
</dbReference>
<accession>A0A075USC2</accession>
<keyword evidence="1" id="KW-1133">Transmembrane helix</keyword>
<gene>
    <name evidence="2" type="ORF">AJAP_21120</name>
</gene>
<dbReference type="AlphaFoldDB" id="A0A075USC2"/>
<protein>
    <submittedName>
        <fullName evidence="2">Putative membrane protein</fullName>
    </submittedName>
</protein>
<dbReference type="HOGENOM" id="CLU_183103_1_0_11"/>
<organism evidence="2 3">
    <name type="scientific">Amycolatopsis japonica</name>
    <dbReference type="NCBI Taxonomy" id="208439"/>
    <lineage>
        <taxon>Bacteria</taxon>
        <taxon>Bacillati</taxon>
        <taxon>Actinomycetota</taxon>
        <taxon>Actinomycetes</taxon>
        <taxon>Pseudonocardiales</taxon>
        <taxon>Pseudonocardiaceae</taxon>
        <taxon>Amycolatopsis</taxon>
        <taxon>Amycolatopsis japonica group</taxon>
    </lineage>
</organism>
<keyword evidence="3" id="KW-1185">Reference proteome</keyword>
<evidence type="ECO:0000256" key="1">
    <source>
        <dbReference type="SAM" id="Phobius"/>
    </source>
</evidence>